<evidence type="ECO:0000256" key="1">
    <source>
        <dbReference type="SAM" id="Phobius"/>
    </source>
</evidence>
<dbReference type="EMBL" id="NPDR01000012">
    <property type="protein sequence ID" value="PJZ47666.1"/>
    <property type="molecule type" value="Genomic_DNA"/>
</dbReference>
<dbReference type="AlphaFoldDB" id="A0A2M9Y893"/>
<keyword evidence="1" id="KW-0472">Membrane</keyword>
<keyword evidence="1" id="KW-0812">Transmembrane</keyword>
<dbReference type="OrthoDB" id="2376202at2"/>
<evidence type="ECO:0000313" key="3">
    <source>
        <dbReference type="Proteomes" id="UP000231926"/>
    </source>
</evidence>
<evidence type="ECO:0000313" key="2">
    <source>
        <dbReference type="EMBL" id="PJZ47666.1"/>
    </source>
</evidence>
<dbReference type="Pfam" id="PF18936">
    <property type="entry name" value="DUF5684"/>
    <property type="match status" value="1"/>
</dbReference>
<feature type="transmembrane region" description="Helical" evidence="1">
    <location>
        <begin position="39"/>
        <end position="57"/>
    </location>
</feature>
<organism evidence="2 3">
    <name type="scientific">Leptospira saintgironsiae</name>
    <dbReference type="NCBI Taxonomy" id="2023183"/>
    <lineage>
        <taxon>Bacteria</taxon>
        <taxon>Pseudomonadati</taxon>
        <taxon>Spirochaetota</taxon>
        <taxon>Spirochaetia</taxon>
        <taxon>Leptospirales</taxon>
        <taxon>Leptospiraceae</taxon>
        <taxon>Leptospira</taxon>
    </lineage>
</organism>
<feature type="transmembrane region" description="Helical" evidence="1">
    <location>
        <begin position="92"/>
        <end position="110"/>
    </location>
</feature>
<keyword evidence="1" id="KW-1133">Transmembrane helix</keyword>
<sequence length="122" mass="13203">MEESSGSGIGLVITAIVYVAILGVFLFSFWKIFEKAGRPGWAGIIPIYNLYVLMEIVGRPGWWFILFFIPCVGIIISILVAIDLAKSFGKTAGYAVLFIFGIGYPILAFSDAKYVGPAAKSA</sequence>
<comment type="caution">
    <text evidence="2">The sequence shown here is derived from an EMBL/GenBank/DDBJ whole genome shotgun (WGS) entry which is preliminary data.</text>
</comment>
<name>A0A2M9Y893_9LEPT</name>
<accession>A0A2M9Y893</accession>
<feature type="transmembrane region" description="Helical" evidence="1">
    <location>
        <begin position="63"/>
        <end position="85"/>
    </location>
</feature>
<dbReference type="RefSeq" id="WP_100711690.1">
    <property type="nucleotide sequence ID" value="NZ_NPDR01000012.1"/>
</dbReference>
<dbReference type="InterPro" id="IPR043739">
    <property type="entry name" value="DUF5684"/>
</dbReference>
<keyword evidence="3" id="KW-1185">Reference proteome</keyword>
<gene>
    <name evidence="2" type="ORF">CH362_17920</name>
</gene>
<reference evidence="2 3" key="1">
    <citation type="submission" date="2017-07" db="EMBL/GenBank/DDBJ databases">
        <title>Leptospira spp. isolated from tropical soils.</title>
        <authorList>
            <person name="Thibeaux R."/>
            <person name="Iraola G."/>
            <person name="Ferres I."/>
            <person name="Bierque E."/>
            <person name="Girault D."/>
            <person name="Soupe-Gilbert M.-E."/>
            <person name="Picardeau M."/>
            <person name="Goarant C."/>
        </authorList>
    </citation>
    <scope>NUCLEOTIDE SEQUENCE [LARGE SCALE GENOMIC DNA]</scope>
    <source>
        <strain evidence="2 3">FH4-C-A2</strain>
    </source>
</reference>
<proteinExistence type="predicted"/>
<dbReference type="Proteomes" id="UP000231926">
    <property type="component" value="Unassembled WGS sequence"/>
</dbReference>
<protein>
    <submittedName>
        <fullName evidence="2">Signal peptidase I</fullName>
    </submittedName>
</protein>
<feature type="transmembrane region" description="Helical" evidence="1">
    <location>
        <begin position="6"/>
        <end position="27"/>
    </location>
</feature>